<protein>
    <recommendedName>
        <fullName evidence="3">Thioredoxin domain-containing protein</fullName>
    </recommendedName>
</protein>
<dbReference type="InterPro" id="IPR051063">
    <property type="entry name" value="PDI"/>
</dbReference>
<sequence>MKPDWDKLMAEYKGSSNIIVADVDCTAAGKPLCGKHGVRGYPTILHGDPSTPEGMTKYTGQRSYAALSTFAAGLKPQCGPTNVAGCKGEEKEFLESIMGLSSEALKSRGDELQVAVEMAEKAVEAAIAEFEGLRTQEKLLKLVAKMPGKE</sequence>
<dbReference type="EMBL" id="CAUYUJ010012735">
    <property type="protein sequence ID" value="CAK0834512.1"/>
    <property type="molecule type" value="Genomic_DNA"/>
</dbReference>
<name>A0ABN9SRE1_9DINO</name>
<accession>A0ABN9SRE1</accession>
<dbReference type="PANTHER" id="PTHR45672">
    <property type="entry name" value="PROTEIN DISULFIDE-ISOMERASE C17H9.14C-RELATED"/>
    <property type="match status" value="1"/>
</dbReference>
<dbReference type="Proteomes" id="UP001189429">
    <property type="component" value="Unassembled WGS sequence"/>
</dbReference>
<evidence type="ECO:0000259" key="3">
    <source>
        <dbReference type="Pfam" id="PF00085"/>
    </source>
</evidence>
<dbReference type="Pfam" id="PF00085">
    <property type="entry name" value="Thioredoxin"/>
    <property type="match status" value="1"/>
</dbReference>
<dbReference type="InterPro" id="IPR036249">
    <property type="entry name" value="Thioredoxin-like_sf"/>
</dbReference>
<proteinExistence type="inferred from homology"/>
<dbReference type="SUPFAM" id="SSF52833">
    <property type="entry name" value="Thioredoxin-like"/>
    <property type="match status" value="1"/>
</dbReference>
<dbReference type="PANTHER" id="PTHR45672:SF3">
    <property type="entry name" value="THIOREDOXIN DOMAIN-CONTAINING PROTEIN 5"/>
    <property type="match status" value="1"/>
</dbReference>
<reference evidence="4" key="1">
    <citation type="submission" date="2023-10" db="EMBL/GenBank/DDBJ databases">
        <authorList>
            <person name="Chen Y."/>
            <person name="Shah S."/>
            <person name="Dougan E. K."/>
            <person name="Thang M."/>
            <person name="Chan C."/>
        </authorList>
    </citation>
    <scope>NUCLEOTIDE SEQUENCE [LARGE SCALE GENOMIC DNA]</scope>
</reference>
<feature type="domain" description="Thioredoxin" evidence="3">
    <location>
        <begin position="1"/>
        <end position="70"/>
    </location>
</feature>
<evidence type="ECO:0000256" key="1">
    <source>
        <dbReference type="ARBA" id="ARBA00006347"/>
    </source>
</evidence>
<organism evidence="4 5">
    <name type="scientific">Prorocentrum cordatum</name>
    <dbReference type="NCBI Taxonomy" id="2364126"/>
    <lineage>
        <taxon>Eukaryota</taxon>
        <taxon>Sar</taxon>
        <taxon>Alveolata</taxon>
        <taxon>Dinophyceae</taxon>
        <taxon>Prorocentrales</taxon>
        <taxon>Prorocentraceae</taxon>
        <taxon>Prorocentrum</taxon>
    </lineage>
</organism>
<gene>
    <name evidence="4" type="ORF">PCOR1329_LOCUS31917</name>
</gene>
<comment type="similarity">
    <text evidence="1">Belongs to the protein disulfide isomerase family.</text>
</comment>
<dbReference type="Gene3D" id="3.40.30.10">
    <property type="entry name" value="Glutaredoxin"/>
    <property type="match status" value="1"/>
</dbReference>
<evidence type="ECO:0000256" key="2">
    <source>
        <dbReference type="ARBA" id="ARBA00022729"/>
    </source>
</evidence>
<comment type="caution">
    <text evidence="4">The sequence shown here is derived from an EMBL/GenBank/DDBJ whole genome shotgun (WGS) entry which is preliminary data.</text>
</comment>
<keyword evidence="5" id="KW-1185">Reference proteome</keyword>
<dbReference type="InterPro" id="IPR013766">
    <property type="entry name" value="Thioredoxin_domain"/>
</dbReference>
<keyword evidence="2" id="KW-0732">Signal</keyword>
<feature type="non-terminal residue" evidence="4">
    <location>
        <position position="150"/>
    </location>
</feature>
<evidence type="ECO:0000313" key="4">
    <source>
        <dbReference type="EMBL" id="CAK0834512.1"/>
    </source>
</evidence>
<evidence type="ECO:0000313" key="5">
    <source>
        <dbReference type="Proteomes" id="UP001189429"/>
    </source>
</evidence>